<dbReference type="SUPFAM" id="SSF100950">
    <property type="entry name" value="NagB/RpiA/CoA transferase-like"/>
    <property type="match status" value="1"/>
</dbReference>
<keyword evidence="1" id="KW-0808">Transferase</keyword>
<evidence type="ECO:0000313" key="2">
    <source>
        <dbReference type="Proteomes" id="UP000198318"/>
    </source>
</evidence>
<dbReference type="EMBL" id="FZOR01000031">
    <property type="protein sequence ID" value="SNT45217.1"/>
    <property type="molecule type" value="Genomic_DNA"/>
</dbReference>
<dbReference type="AlphaFoldDB" id="A0A239MQW2"/>
<dbReference type="Gene3D" id="3.40.1080.10">
    <property type="entry name" value="Glutaconate Coenzyme A-transferase"/>
    <property type="match status" value="1"/>
</dbReference>
<reference evidence="1 2" key="1">
    <citation type="submission" date="2017-06" db="EMBL/GenBank/DDBJ databases">
        <authorList>
            <person name="Kim H.J."/>
            <person name="Triplett B.A."/>
        </authorList>
    </citation>
    <scope>NUCLEOTIDE SEQUENCE [LARGE SCALE GENOMIC DNA]</scope>
    <source>
        <strain evidence="1 2">DSM 44715</strain>
    </source>
</reference>
<dbReference type="Pfam" id="PF01144">
    <property type="entry name" value="CoA_trans"/>
    <property type="match status" value="1"/>
</dbReference>
<organism evidence="1 2">
    <name type="scientific">Actinomadura meyerae</name>
    <dbReference type="NCBI Taxonomy" id="240840"/>
    <lineage>
        <taxon>Bacteria</taxon>
        <taxon>Bacillati</taxon>
        <taxon>Actinomycetota</taxon>
        <taxon>Actinomycetes</taxon>
        <taxon>Streptosporangiales</taxon>
        <taxon>Thermomonosporaceae</taxon>
        <taxon>Actinomadura</taxon>
    </lineage>
</organism>
<dbReference type="Proteomes" id="UP000198318">
    <property type="component" value="Unassembled WGS sequence"/>
</dbReference>
<proteinExistence type="predicted"/>
<accession>A0A239MQW2</accession>
<dbReference type="InterPro" id="IPR037171">
    <property type="entry name" value="NagB/RpiA_transferase-like"/>
</dbReference>
<gene>
    <name evidence="1" type="ORF">SAMN05443665_103114</name>
</gene>
<dbReference type="InterPro" id="IPR004165">
    <property type="entry name" value="CoA_trans_fam_I"/>
</dbReference>
<dbReference type="PANTHER" id="PTHR13707:SF57">
    <property type="entry name" value="SUCCINYL-COA:3-KETOACID COENZYME A TRANSFERASE SUBUNIT B-RELATED"/>
    <property type="match status" value="1"/>
</dbReference>
<dbReference type="Gene3D" id="3.30.30.40">
    <property type="match status" value="1"/>
</dbReference>
<sequence>MSSKVMSADEVAASLESGMTVGIGGWGSRRKPMALVRAILRSPVTDLTVVSYGGPDVGLLCAAGKVRRLVTAFVTMDSIPLEPHFRQARQTGAIELTEYDEGMFLFGLYAAAHRLPFLPTPVGLGSDVMKVNPELKTVRSPYDDATELVAVPPLTMDVALVHMNRADARGNAQYLGPDPYMDDLFAKAAGRTYVSCERLVDTADFAKEGPVQSMLISRSHVAGVVETPNGAHFTDCVPDFGRDEKFQKLYAQSAADPEKWAEFSERFLSGDEAAYQDAVRAWREEESR</sequence>
<protein>
    <submittedName>
        <fullName evidence="1">Glutaconate CoA-transferase subunit A</fullName>
    </submittedName>
</protein>
<dbReference type="SMART" id="SM00882">
    <property type="entry name" value="CoA_trans"/>
    <property type="match status" value="1"/>
</dbReference>
<keyword evidence="2" id="KW-1185">Reference proteome</keyword>
<name>A0A239MQW2_9ACTN</name>
<dbReference type="PANTHER" id="PTHR13707">
    <property type="entry name" value="KETOACID-COENZYME A TRANSFERASE"/>
    <property type="match status" value="1"/>
</dbReference>
<dbReference type="GO" id="GO:0008410">
    <property type="term" value="F:CoA-transferase activity"/>
    <property type="evidence" value="ECO:0007669"/>
    <property type="project" value="InterPro"/>
</dbReference>
<evidence type="ECO:0000313" key="1">
    <source>
        <dbReference type="EMBL" id="SNT45217.1"/>
    </source>
</evidence>